<reference evidence="2" key="1">
    <citation type="journal article" date="2014" name="Science">
        <title>Ancient hybridizations among the ancestral genomes of bread wheat.</title>
        <authorList>
            <consortium name="International Wheat Genome Sequencing Consortium,"/>
            <person name="Marcussen T."/>
            <person name="Sandve S.R."/>
            <person name="Heier L."/>
            <person name="Spannagl M."/>
            <person name="Pfeifer M."/>
            <person name="Jakobsen K.S."/>
            <person name="Wulff B.B."/>
            <person name="Steuernagel B."/>
            <person name="Mayer K.F."/>
            <person name="Olsen O.A."/>
        </authorList>
    </citation>
    <scope>NUCLEOTIDE SEQUENCE [LARGE SCALE GENOMIC DNA]</scope>
    <source>
        <strain evidence="2">cv. AL8/78</strain>
    </source>
</reference>
<evidence type="ECO:0000313" key="1">
    <source>
        <dbReference type="EnsemblPlants" id="AET7Gv20982000.7"/>
    </source>
</evidence>
<protein>
    <submittedName>
        <fullName evidence="1">Uncharacterized protein</fullName>
    </submittedName>
</protein>
<dbReference type="EnsemblPlants" id="AET7Gv20982000.7">
    <property type="protein sequence ID" value="AET7Gv20982000.7"/>
    <property type="gene ID" value="AET7Gv20982000"/>
</dbReference>
<accession>A0A453SKB6</accession>
<dbReference type="Proteomes" id="UP000015105">
    <property type="component" value="Chromosome 7D"/>
</dbReference>
<dbReference type="AlphaFoldDB" id="A0A453SKB6"/>
<reference evidence="1" key="4">
    <citation type="submission" date="2019-03" db="UniProtKB">
        <authorList>
            <consortium name="EnsemblPlants"/>
        </authorList>
    </citation>
    <scope>IDENTIFICATION</scope>
</reference>
<dbReference type="Gramene" id="AET7Gv20982000.7">
    <property type="protein sequence ID" value="AET7Gv20982000.7"/>
    <property type="gene ID" value="AET7Gv20982000"/>
</dbReference>
<sequence length="110" mass="12013">MRLAAVNPRVDFGGLDNLLGTECGRITGLNCKSGMDLEQVSWPDMGVHGARNLAQLQQQFWHGDLAHPQQAASPWEKRGDVQPPVFSNTSSSLFGYDLASSGKIIEHTHL</sequence>
<organism evidence="1 2">
    <name type="scientific">Aegilops tauschii subsp. strangulata</name>
    <name type="common">Goatgrass</name>
    <dbReference type="NCBI Taxonomy" id="200361"/>
    <lineage>
        <taxon>Eukaryota</taxon>
        <taxon>Viridiplantae</taxon>
        <taxon>Streptophyta</taxon>
        <taxon>Embryophyta</taxon>
        <taxon>Tracheophyta</taxon>
        <taxon>Spermatophyta</taxon>
        <taxon>Magnoliopsida</taxon>
        <taxon>Liliopsida</taxon>
        <taxon>Poales</taxon>
        <taxon>Poaceae</taxon>
        <taxon>BOP clade</taxon>
        <taxon>Pooideae</taxon>
        <taxon>Triticodae</taxon>
        <taxon>Triticeae</taxon>
        <taxon>Triticinae</taxon>
        <taxon>Aegilops</taxon>
    </lineage>
</organism>
<keyword evidence="2" id="KW-1185">Reference proteome</keyword>
<reference evidence="1" key="3">
    <citation type="journal article" date="2017" name="Nature">
        <title>Genome sequence of the progenitor of the wheat D genome Aegilops tauschii.</title>
        <authorList>
            <person name="Luo M.C."/>
            <person name="Gu Y.Q."/>
            <person name="Puiu D."/>
            <person name="Wang H."/>
            <person name="Twardziok S.O."/>
            <person name="Deal K.R."/>
            <person name="Huo N."/>
            <person name="Zhu T."/>
            <person name="Wang L."/>
            <person name="Wang Y."/>
            <person name="McGuire P.E."/>
            <person name="Liu S."/>
            <person name="Long H."/>
            <person name="Ramasamy R.K."/>
            <person name="Rodriguez J.C."/>
            <person name="Van S.L."/>
            <person name="Yuan L."/>
            <person name="Wang Z."/>
            <person name="Xia Z."/>
            <person name="Xiao L."/>
            <person name="Anderson O.D."/>
            <person name="Ouyang S."/>
            <person name="Liang Y."/>
            <person name="Zimin A.V."/>
            <person name="Pertea G."/>
            <person name="Qi P."/>
            <person name="Bennetzen J.L."/>
            <person name="Dai X."/>
            <person name="Dawson M.W."/>
            <person name="Muller H.G."/>
            <person name="Kugler K."/>
            <person name="Rivarola-Duarte L."/>
            <person name="Spannagl M."/>
            <person name="Mayer K.F.X."/>
            <person name="Lu F.H."/>
            <person name="Bevan M.W."/>
            <person name="Leroy P."/>
            <person name="Li P."/>
            <person name="You F.M."/>
            <person name="Sun Q."/>
            <person name="Liu Z."/>
            <person name="Lyons E."/>
            <person name="Wicker T."/>
            <person name="Salzberg S.L."/>
            <person name="Devos K.M."/>
            <person name="Dvorak J."/>
        </authorList>
    </citation>
    <scope>NUCLEOTIDE SEQUENCE [LARGE SCALE GENOMIC DNA]</scope>
    <source>
        <strain evidence="1">cv. AL8/78</strain>
    </source>
</reference>
<reference evidence="2" key="2">
    <citation type="journal article" date="2017" name="Nat. Plants">
        <title>The Aegilops tauschii genome reveals multiple impacts of transposons.</title>
        <authorList>
            <person name="Zhao G."/>
            <person name="Zou C."/>
            <person name="Li K."/>
            <person name="Wang K."/>
            <person name="Li T."/>
            <person name="Gao L."/>
            <person name="Zhang X."/>
            <person name="Wang H."/>
            <person name="Yang Z."/>
            <person name="Liu X."/>
            <person name="Jiang W."/>
            <person name="Mao L."/>
            <person name="Kong X."/>
            <person name="Jiao Y."/>
            <person name="Jia J."/>
        </authorList>
    </citation>
    <scope>NUCLEOTIDE SEQUENCE [LARGE SCALE GENOMIC DNA]</scope>
    <source>
        <strain evidence="2">cv. AL8/78</strain>
    </source>
</reference>
<reference evidence="1" key="5">
    <citation type="journal article" date="2021" name="G3 (Bethesda)">
        <title>Aegilops tauschii genome assembly Aet v5.0 features greater sequence contiguity and improved annotation.</title>
        <authorList>
            <person name="Wang L."/>
            <person name="Zhu T."/>
            <person name="Rodriguez J.C."/>
            <person name="Deal K.R."/>
            <person name="Dubcovsky J."/>
            <person name="McGuire P.E."/>
            <person name="Lux T."/>
            <person name="Spannagl M."/>
            <person name="Mayer K.F.X."/>
            <person name="Baldrich P."/>
            <person name="Meyers B.C."/>
            <person name="Huo N."/>
            <person name="Gu Y.Q."/>
            <person name="Zhou H."/>
            <person name="Devos K.M."/>
            <person name="Bennetzen J.L."/>
            <person name="Unver T."/>
            <person name="Budak H."/>
            <person name="Gulick P.J."/>
            <person name="Galiba G."/>
            <person name="Kalapos B."/>
            <person name="Nelson D.R."/>
            <person name="Li P."/>
            <person name="You F.M."/>
            <person name="Luo M.C."/>
            <person name="Dvorak J."/>
        </authorList>
    </citation>
    <scope>NUCLEOTIDE SEQUENCE [LARGE SCALE GENOMIC DNA]</scope>
    <source>
        <strain evidence="1">cv. AL8/78</strain>
    </source>
</reference>
<name>A0A453SKB6_AEGTS</name>
<proteinExistence type="predicted"/>
<evidence type="ECO:0000313" key="2">
    <source>
        <dbReference type="Proteomes" id="UP000015105"/>
    </source>
</evidence>